<sequence length="114" mass="12466">MSFAVIQTGGKQYKVEVGDVLKIEKLSQEAKPNEPALVNEVGTKIVFDQVLLMDSEGATTVGAPYIPGAKVSASVVGDGRHKKVMVVKYRAKSRYYKKNGHRQPFTEVKIESIG</sequence>
<accession>A0A1G2CUZ0</accession>
<dbReference type="GO" id="GO:0019843">
    <property type="term" value="F:rRNA binding"/>
    <property type="evidence" value="ECO:0007669"/>
    <property type="project" value="UniProtKB-UniRule"/>
</dbReference>
<dbReference type="SUPFAM" id="SSF141091">
    <property type="entry name" value="L21p-like"/>
    <property type="match status" value="1"/>
</dbReference>
<dbReference type="GO" id="GO:1990904">
    <property type="term" value="C:ribonucleoprotein complex"/>
    <property type="evidence" value="ECO:0007669"/>
    <property type="project" value="UniProtKB-KW"/>
</dbReference>
<name>A0A1G2CUZ0_9BACT</name>
<dbReference type="InterPro" id="IPR001787">
    <property type="entry name" value="Ribosomal_bL21"/>
</dbReference>
<comment type="similarity">
    <text evidence="1 4 5">Belongs to the bacterial ribosomal protein bL21 family.</text>
</comment>
<dbReference type="PANTHER" id="PTHR21349:SF0">
    <property type="entry name" value="LARGE RIBOSOMAL SUBUNIT PROTEIN BL21M"/>
    <property type="match status" value="1"/>
</dbReference>
<proteinExistence type="inferred from homology"/>
<comment type="caution">
    <text evidence="6">The sequence shown here is derived from an EMBL/GenBank/DDBJ whole genome shotgun (WGS) entry which is preliminary data.</text>
</comment>
<protein>
    <recommendedName>
        <fullName evidence="4">Large ribosomal subunit protein bL21</fullName>
    </recommendedName>
</protein>
<dbReference type="GO" id="GO:0006412">
    <property type="term" value="P:translation"/>
    <property type="evidence" value="ECO:0007669"/>
    <property type="project" value="UniProtKB-UniRule"/>
</dbReference>
<evidence type="ECO:0000313" key="7">
    <source>
        <dbReference type="Proteomes" id="UP000177122"/>
    </source>
</evidence>
<evidence type="ECO:0000256" key="1">
    <source>
        <dbReference type="ARBA" id="ARBA00008563"/>
    </source>
</evidence>
<dbReference type="Proteomes" id="UP000177122">
    <property type="component" value="Unassembled WGS sequence"/>
</dbReference>
<dbReference type="AlphaFoldDB" id="A0A1G2CUZ0"/>
<comment type="subunit">
    <text evidence="4">Part of the 50S ribosomal subunit. Contacts protein L20.</text>
</comment>
<dbReference type="EMBL" id="MHLI01000015">
    <property type="protein sequence ID" value="OGZ05173.1"/>
    <property type="molecule type" value="Genomic_DNA"/>
</dbReference>
<keyword evidence="4 5" id="KW-0699">rRNA-binding</keyword>
<evidence type="ECO:0000256" key="2">
    <source>
        <dbReference type="ARBA" id="ARBA00022980"/>
    </source>
</evidence>
<evidence type="ECO:0000256" key="3">
    <source>
        <dbReference type="ARBA" id="ARBA00023274"/>
    </source>
</evidence>
<dbReference type="Pfam" id="PF00829">
    <property type="entry name" value="Ribosomal_L21p"/>
    <property type="match status" value="1"/>
</dbReference>
<organism evidence="6 7">
    <name type="scientific">Candidatus Lloydbacteria bacterium RIFCSPHIGHO2_01_FULL_49_22</name>
    <dbReference type="NCBI Taxonomy" id="1798658"/>
    <lineage>
        <taxon>Bacteria</taxon>
        <taxon>Candidatus Lloydiibacteriota</taxon>
    </lineage>
</organism>
<evidence type="ECO:0000256" key="5">
    <source>
        <dbReference type="RuleBase" id="RU000562"/>
    </source>
</evidence>
<evidence type="ECO:0000313" key="6">
    <source>
        <dbReference type="EMBL" id="OGZ05173.1"/>
    </source>
</evidence>
<keyword evidence="4 5" id="KW-0694">RNA-binding</keyword>
<dbReference type="GO" id="GO:0005737">
    <property type="term" value="C:cytoplasm"/>
    <property type="evidence" value="ECO:0007669"/>
    <property type="project" value="UniProtKB-ARBA"/>
</dbReference>
<keyword evidence="2 4" id="KW-0689">Ribosomal protein</keyword>
<reference evidence="6 7" key="1">
    <citation type="journal article" date="2016" name="Nat. Commun.">
        <title>Thousands of microbial genomes shed light on interconnected biogeochemical processes in an aquifer system.</title>
        <authorList>
            <person name="Anantharaman K."/>
            <person name="Brown C.T."/>
            <person name="Hug L.A."/>
            <person name="Sharon I."/>
            <person name="Castelle C.J."/>
            <person name="Probst A.J."/>
            <person name="Thomas B.C."/>
            <person name="Singh A."/>
            <person name="Wilkins M.J."/>
            <person name="Karaoz U."/>
            <person name="Brodie E.L."/>
            <person name="Williams K.H."/>
            <person name="Hubbard S.S."/>
            <person name="Banfield J.F."/>
        </authorList>
    </citation>
    <scope>NUCLEOTIDE SEQUENCE [LARGE SCALE GENOMIC DNA]</scope>
</reference>
<evidence type="ECO:0000256" key="4">
    <source>
        <dbReference type="HAMAP-Rule" id="MF_01363"/>
    </source>
</evidence>
<comment type="function">
    <text evidence="4 5">This protein binds to 23S rRNA in the presence of protein L20.</text>
</comment>
<dbReference type="PANTHER" id="PTHR21349">
    <property type="entry name" value="50S RIBOSOMAL PROTEIN L21"/>
    <property type="match status" value="1"/>
</dbReference>
<dbReference type="GO" id="GO:0003735">
    <property type="term" value="F:structural constituent of ribosome"/>
    <property type="evidence" value="ECO:0007669"/>
    <property type="project" value="InterPro"/>
</dbReference>
<dbReference type="HAMAP" id="MF_01363">
    <property type="entry name" value="Ribosomal_bL21"/>
    <property type="match status" value="1"/>
</dbReference>
<dbReference type="NCBIfam" id="TIGR00061">
    <property type="entry name" value="L21"/>
    <property type="match status" value="1"/>
</dbReference>
<dbReference type="InterPro" id="IPR036164">
    <property type="entry name" value="bL21-like_sf"/>
</dbReference>
<dbReference type="GO" id="GO:0005840">
    <property type="term" value="C:ribosome"/>
    <property type="evidence" value="ECO:0007669"/>
    <property type="project" value="UniProtKB-KW"/>
</dbReference>
<gene>
    <name evidence="4" type="primary">rplU</name>
    <name evidence="6" type="ORF">A2845_02535</name>
</gene>
<keyword evidence="3 4" id="KW-0687">Ribonucleoprotein</keyword>
<dbReference type="InterPro" id="IPR028909">
    <property type="entry name" value="bL21-like"/>
</dbReference>